<dbReference type="PROSITE" id="PS50931">
    <property type="entry name" value="HTH_LYSR"/>
    <property type="match status" value="1"/>
</dbReference>
<evidence type="ECO:0000313" key="6">
    <source>
        <dbReference type="EMBL" id="MBB5328386.1"/>
    </source>
</evidence>
<organism evidence="6 7">
    <name type="scientific">Tunturiibacter gelidiferens</name>
    <dbReference type="NCBI Taxonomy" id="3069689"/>
    <lineage>
        <taxon>Bacteria</taxon>
        <taxon>Pseudomonadati</taxon>
        <taxon>Acidobacteriota</taxon>
        <taxon>Terriglobia</taxon>
        <taxon>Terriglobales</taxon>
        <taxon>Acidobacteriaceae</taxon>
        <taxon>Tunturiibacter</taxon>
    </lineage>
</organism>
<keyword evidence="2" id="KW-0805">Transcription regulation</keyword>
<dbReference type="Gene3D" id="3.40.190.10">
    <property type="entry name" value="Periplasmic binding protein-like II"/>
    <property type="match status" value="2"/>
</dbReference>
<dbReference type="Pfam" id="PF03466">
    <property type="entry name" value="LysR_substrate"/>
    <property type="match status" value="1"/>
</dbReference>
<dbReference type="SUPFAM" id="SSF53850">
    <property type="entry name" value="Periplasmic binding protein-like II"/>
    <property type="match status" value="1"/>
</dbReference>
<dbReference type="FunFam" id="1.10.10.10:FF:000001">
    <property type="entry name" value="LysR family transcriptional regulator"/>
    <property type="match status" value="1"/>
</dbReference>
<proteinExistence type="inferred from homology"/>
<evidence type="ECO:0000256" key="2">
    <source>
        <dbReference type="ARBA" id="ARBA00023015"/>
    </source>
</evidence>
<feature type="domain" description="HTH lysR-type" evidence="5">
    <location>
        <begin position="1"/>
        <end position="58"/>
    </location>
</feature>
<evidence type="ECO:0000256" key="3">
    <source>
        <dbReference type="ARBA" id="ARBA00023125"/>
    </source>
</evidence>
<dbReference type="SUPFAM" id="SSF46785">
    <property type="entry name" value="Winged helix' DNA-binding domain"/>
    <property type="match status" value="1"/>
</dbReference>
<dbReference type="InterPro" id="IPR000847">
    <property type="entry name" value="LysR_HTH_N"/>
</dbReference>
<keyword evidence="3 6" id="KW-0238">DNA-binding</keyword>
<dbReference type="GO" id="GO:0032993">
    <property type="term" value="C:protein-DNA complex"/>
    <property type="evidence" value="ECO:0007669"/>
    <property type="project" value="TreeGrafter"/>
</dbReference>
<dbReference type="PANTHER" id="PTHR30346:SF30">
    <property type="entry name" value="SMALL NEUTRAL PROTEASE REGULATORY PROTEIN"/>
    <property type="match status" value="1"/>
</dbReference>
<accession>A0A9X0U3H5</accession>
<reference evidence="6 7" key="1">
    <citation type="submission" date="2020-08" db="EMBL/GenBank/DDBJ databases">
        <title>Genomic Encyclopedia of Type Strains, Phase IV (KMG-V): Genome sequencing to study the core and pangenomes of soil and plant-associated prokaryotes.</title>
        <authorList>
            <person name="Whitman W."/>
        </authorList>
    </citation>
    <scope>NUCLEOTIDE SEQUENCE [LARGE SCALE GENOMIC DNA]</scope>
    <source>
        <strain evidence="6 7">X5P2</strain>
    </source>
</reference>
<evidence type="ECO:0000256" key="1">
    <source>
        <dbReference type="ARBA" id="ARBA00009437"/>
    </source>
</evidence>
<dbReference type="Gene3D" id="1.10.10.10">
    <property type="entry name" value="Winged helix-like DNA-binding domain superfamily/Winged helix DNA-binding domain"/>
    <property type="match status" value="1"/>
</dbReference>
<gene>
    <name evidence="6" type="ORF">HDF14_001996</name>
</gene>
<evidence type="ECO:0000256" key="4">
    <source>
        <dbReference type="ARBA" id="ARBA00023163"/>
    </source>
</evidence>
<dbReference type="CDD" id="cd08414">
    <property type="entry name" value="PBP2_LTTR_aromatics_like"/>
    <property type="match status" value="1"/>
</dbReference>
<name>A0A9X0U3H5_9BACT</name>
<sequence length="310" mass="34372">MELRHLRYFCAVAENRSFTLAARRLNVSQSGVSGQVRDLERELGATLLHRNQREVWLTPEGTIFWEEAREILLRAERAIELTKKSSLGTTGKLTVGLCGPVTASFLPRLIRKFRRQSPAITLALRERVPSEQIDALLNGQIDIGFTRSVSAEAKHLVNQIKLFREPVVVALPKDHPLAANAEVAPSALASNKLVLYYRDGAPEIFDGIVSMCQTAKFSPKIGDTPPSWQSVLTMVEAGEGVSLVPKCVQHLHSNDVVFRPLQGKGIQLDAIVIWRGSETNIVVQKFLDLLRSGDINPGDKKRRRPRTGAS</sequence>
<dbReference type="Proteomes" id="UP000535182">
    <property type="component" value="Unassembled WGS sequence"/>
</dbReference>
<dbReference type="AlphaFoldDB" id="A0A9X0U3H5"/>
<comment type="similarity">
    <text evidence="1">Belongs to the LysR transcriptional regulatory family.</text>
</comment>
<dbReference type="InterPro" id="IPR005119">
    <property type="entry name" value="LysR_subst-bd"/>
</dbReference>
<dbReference type="InterPro" id="IPR036388">
    <property type="entry name" value="WH-like_DNA-bd_sf"/>
</dbReference>
<evidence type="ECO:0000259" key="5">
    <source>
        <dbReference type="PROSITE" id="PS50931"/>
    </source>
</evidence>
<dbReference type="Pfam" id="PF00126">
    <property type="entry name" value="HTH_1"/>
    <property type="match status" value="1"/>
</dbReference>
<dbReference type="InterPro" id="IPR036390">
    <property type="entry name" value="WH_DNA-bd_sf"/>
</dbReference>
<protein>
    <submittedName>
        <fullName evidence="6">DNA-binding transcriptional LysR family regulator</fullName>
    </submittedName>
</protein>
<dbReference type="GO" id="GO:0003700">
    <property type="term" value="F:DNA-binding transcription factor activity"/>
    <property type="evidence" value="ECO:0007669"/>
    <property type="project" value="InterPro"/>
</dbReference>
<dbReference type="EMBL" id="JACHEB010000004">
    <property type="protein sequence ID" value="MBB5328386.1"/>
    <property type="molecule type" value="Genomic_DNA"/>
</dbReference>
<dbReference type="RefSeq" id="WP_183975837.1">
    <property type="nucleotide sequence ID" value="NZ_JACHEB010000004.1"/>
</dbReference>
<keyword evidence="7" id="KW-1185">Reference proteome</keyword>
<dbReference type="PRINTS" id="PR00039">
    <property type="entry name" value="HTHLYSR"/>
</dbReference>
<dbReference type="PANTHER" id="PTHR30346">
    <property type="entry name" value="TRANSCRIPTIONAL DUAL REGULATOR HCAR-RELATED"/>
    <property type="match status" value="1"/>
</dbReference>
<comment type="caution">
    <text evidence="6">The sequence shown here is derived from an EMBL/GenBank/DDBJ whole genome shotgun (WGS) entry which is preliminary data.</text>
</comment>
<evidence type="ECO:0000313" key="7">
    <source>
        <dbReference type="Proteomes" id="UP000535182"/>
    </source>
</evidence>
<dbReference type="GO" id="GO:0003677">
    <property type="term" value="F:DNA binding"/>
    <property type="evidence" value="ECO:0007669"/>
    <property type="project" value="UniProtKB-KW"/>
</dbReference>
<keyword evidence="4" id="KW-0804">Transcription</keyword>